<gene>
    <name evidence="2" type="ORF">GCM10009801_07470</name>
</gene>
<comment type="caution">
    <text evidence="2">The sequence shown here is derived from an EMBL/GenBank/DDBJ whole genome shotgun (WGS) entry which is preliminary data.</text>
</comment>
<organism evidence="2 3">
    <name type="scientific">Streptomyces albiaxialis</name>
    <dbReference type="NCBI Taxonomy" id="329523"/>
    <lineage>
        <taxon>Bacteria</taxon>
        <taxon>Bacillati</taxon>
        <taxon>Actinomycetota</taxon>
        <taxon>Actinomycetes</taxon>
        <taxon>Kitasatosporales</taxon>
        <taxon>Streptomycetaceae</taxon>
        <taxon>Streptomyces</taxon>
    </lineage>
</organism>
<reference evidence="2 3" key="1">
    <citation type="journal article" date="2019" name="Int. J. Syst. Evol. Microbiol.">
        <title>The Global Catalogue of Microorganisms (GCM) 10K type strain sequencing project: providing services to taxonomists for standard genome sequencing and annotation.</title>
        <authorList>
            <consortium name="The Broad Institute Genomics Platform"/>
            <consortium name="The Broad Institute Genome Sequencing Center for Infectious Disease"/>
            <person name="Wu L."/>
            <person name="Ma J."/>
        </authorList>
    </citation>
    <scope>NUCLEOTIDE SEQUENCE [LARGE SCALE GENOMIC DNA]</scope>
    <source>
        <strain evidence="2 3">JCM 15478</strain>
    </source>
</reference>
<feature type="transmembrane region" description="Helical" evidence="1">
    <location>
        <begin position="9"/>
        <end position="29"/>
    </location>
</feature>
<feature type="transmembrane region" description="Helical" evidence="1">
    <location>
        <begin position="41"/>
        <end position="59"/>
    </location>
</feature>
<dbReference type="Proteomes" id="UP001500016">
    <property type="component" value="Unassembled WGS sequence"/>
</dbReference>
<dbReference type="EMBL" id="BAAAPE010000001">
    <property type="protein sequence ID" value="GAA2063537.1"/>
    <property type="molecule type" value="Genomic_DNA"/>
</dbReference>
<feature type="transmembrane region" description="Helical" evidence="1">
    <location>
        <begin position="95"/>
        <end position="115"/>
    </location>
</feature>
<evidence type="ECO:0000313" key="2">
    <source>
        <dbReference type="EMBL" id="GAA2063537.1"/>
    </source>
</evidence>
<sequence length="120" mass="12690">MPAPVRRGLAALTGPVLVGLVYGLWALAIQRKGEPATGGEILLSVVAGVVVAVVFHVLRHQARRLQDETRAAAWGVSAGIAVGFLHSLVNTSVLWSGTLGFFVALGVIPLAYYRFAEVEK</sequence>
<keyword evidence="1" id="KW-0812">Transmembrane</keyword>
<accession>A0ABN2VL28</accession>
<keyword evidence="1" id="KW-1133">Transmembrane helix</keyword>
<keyword evidence="3" id="KW-1185">Reference proteome</keyword>
<protein>
    <recommendedName>
        <fullName evidence="4">Integral membrane protein</fullName>
    </recommendedName>
</protein>
<keyword evidence="1" id="KW-0472">Membrane</keyword>
<feature type="transmembrane region" description="Helical" evidence="1">
    <location>
        <begin position="71"/>
        <end position="89"/>
    </location>
</feature>
<evidence type="ECO:0000256" key="1">
    <source>
        <dbReference type="SAM" id="Phobius"/>
    </source>
</evidence>
<proteinExistence type="predicted"/>
<evidence type="ECO:0008006" key="4">
    <source>
        <dbReference type="Google" id="ProtNLM"/>
    </source>
</evidence>
<name>A0ABN2VL28_9ACTN</name>
<evidence type="ECO:0000313" key="3">
    <source>
        <dbReference type="Proteomes" id="UP001500016"/>
    </source>
</evidence>